<dbReference type="RefSeq" id="WP_174630567.1">
    <property type="nucleotide sequence ID" value="NZ_CP049074.1"/>
</dbReference>
<keyword evidence="1" id="KW-0238">DNA-binding</keyword>
<sequence>MKEKLVEAKIVDYGKLKQIYSDIMYYIEYSKALEKSGVKTKPSPPPYLKEMNVILSKPRLGPVKLIGDGPSFRLEKLNAVVESEEYGKPIYALVDFTNGIKVFLAYQFDDPIVGIDLGIRHIFTVVAVVRDGKVYKSKYIGSSGIFDTFTKYMSESQGLSYVAEIKSKVRVAMKELIAFLNEINPKMVALEDLRLYDARIGRGLKIIEDELERELMEKGIRFKRLDPRNTSKVCSHCGYKKGEVLGSIFVCPACGYKVDRDFNAAYNLALKCYYTC</sequence>
<proteinExistence type="predicted"/>
<dbReference type="InterPro" id="IPR010095">
    <property type="entry name" value="Cas12f1-like_TNB"/>
</dbReference>
<accession>A0A6N0NWJ8</accession>
<protein>
    <submittedName>
        <fullName evidence="3">Transposase</fullName>
    </submittedName>
</protein>
<evidence type="ECO:0000259" key="2">
    <source>
        <dbReference type="Pfam" id="PF07282"/>
    </source>
</evidence>
<organism evidence="3 4">
    <name type="scientific">Metallosphaera tengchongensis</name>
    <dbReference type="NCBI Taxonomy" id="1532350"/>
    <lineage>
        <taxon>Archaea</taxon>
        <taxon>Thermoproteota</taxon>
        <taxon>Thermoprotei</taxon>
        <taxon>Sulfolobales</taxon>
        <taxon>Sulfolobaceae</taxon>
        <taxon>Metallosphaera</taxon>
    </lineage>
</organism>
<dbReference type="EMBL" id="CP049074">
    <property type="protein sequence ID" value="QKR00009.1"/>
    <property type="molecule type" value="Genomic_DNA"/>
</dbReference>
<reference evidence="3 4" key="1">
    <citation type="submission" date="2020-02" db="EMBL/GenBank/DDBJ databases">
        <title>Comparative genome analysis reveals the metabolism and evolution of the thermophilic archaeal genus Metallosphaera.</title>
        <authorList>
            <person name="Jiang C."/>
        </authorList>
    </citation>
    <scope>NUCLEOTIDE SEQUENCE [LARGE SCALE GENOMIC DNA]</scope>
    <source>
        <strain evidence="3 4">Ric-A</strain>
    </source>
</reference>
<dbReference type="Proteomes" id="UP000509301">
    <property type="component" value="Chromosome"/>
</dbReference>
<evidence type="ECO:0000256" key="1">
    <source>
        <dbReference type="ARBA" id="ARBA00023125"/>
    </source>
</evidence>
<gene>
    <name evidence="3" type="ORF">GWK48_06120</name>
</gene>
<dbReference type="KEGG" id="mten:GWK48_06120"/>
<evidence type="ECO:0000313" key="3">
    <source>
        <dbReference type="EMBL" id="QKR00009.1"/>
    </source>
</evidence>
<evidence type="ECO:0000313" key="4">
    <source>
        <dbReference type="Proteomes" id="UP000509301"/>
    </source>
</evidence>
<dbReference type="AlphaFoldDB" id="A0A6N0NWJ8"/>
<dbReference type="GO" id="GO:0003677">
    <property type="term" value="F:DNA binding"/>
    <property type="evidence" value="ECO:0007669"/>
    <property type="project" value="UniProtKB-KW"/>
</dbReference>
<feature type="domain" description="Cas12f1-like TNB" evidence="2">
    <location>
        <begin position="211"/>
        <end position="268"/>
    </location>
</feature>
<dbReference type="Pfam" id="PF07282">
    <property type="entry name" value="Cas12f1-like_TNB"/>
    <property type="match status" value="1"/>
</dbReference>
<dbReference type="GeneID" id="55641508"/>
<dbReference type="OrthoDB" id="33505at2157"/>
<name>A0A6N0NWJ8_9CREN</name>
<keyword evidence="4" id="KW-1185">Reference proteome</keyword>